<dbReference type="Proteomes" id="UP000254437">
    <property type="component" value="Unassembled WGS sequence"/>
</dbReference>
<organism evidence="1 2">
    <name type="scientific">Moraxella lacunata</name>
    <dbReference type="NCBI Taxonomy" id="477"/>
    <lineage>
        <taxon>Bacteria</taxon>
        <taxon>Pseudomonadati</taxon>
        <taxon>Pseudomonadota</taxon>
        <taxon>Gammaproteobacteria</taxon>
        <taxon>Moraxellales</taxon>
        <taxon>Moraxellaceae</taxon>
        <taxon>Moraxella</taxon>
    </lineage>
</organism>
<sequence>MGITTITTSEIKAVFFKFILNPIKLTEFNCIIPQTPTIYHFPPTQKGAIIPPFTQSTSYVLFIFNSFHW</sequence>
<dbReference type="AlphaFoldDB" id="A0A378TR13"/>
<dbReference type="EMBL" id="UGQU01000002">
    <property type="protein sequence ID" value="STZ63167.1"/>
    <property type="molecule type" value="Genomic_DNA"/>
</dbReference>
<reference evidence="1 2" key="1">
    <citation type="submission" date="2018-06" db="EMBL/GenBank/DDBJ databases">
        <authorList>
            <consortium name="Pathogen Informatics"/>
            <person name="Doyle S."/>
        </authorList>
    </citation>
    <scope>NUCLEOTIDE SEQUENCE [LARGE SCALE GENOMIC DNA]</scope>
    <source>
        <strain evidence="1 2">NCTC10359</strain>
    </source>
</reference>
<accession>A0A378TR13</accession>
<name>A0A378TR13_MORLA</name>
<protein>
    <submittedName>
        <fullName evidence="1">Uncharacterized protein</fullName>
    </submittedName>
</protein>
<proteinExistence type="predicted"/>
<gene>
    <name evidence="1" type="ORF">NCTC10359_01587</name>
</gene>
<evidence type="ECO:0000313" key="2">
    <source>
        <dbReference type="Proteomes" id="UP000254437"/>
    </source>
</evidence>
<evidence type="ECO:0000313" key="1">
    <source>
        <dbReference type="EMBL" id="STZ63167.1"/>
    </source>
</evidence>